<keyword evidence="2" id="KW-0503">Monooxygenase</keyword>
<keyword evidence="2" id="KW-0560">Oxidoreductase</keyword>
<dbReference type="Pfam" id="PF03992">
    <property type="entry name" value="ABM"/>
    <property type="match status" value="1"/>
</dbReference>
<keyword evidence="3" id="KW-1185">Reference proteome</keyword>
<dbReference type="Proteomes" id="UP001310386">
    <property type="component" value="Unassembled WGS sequence"/>
</dbReference>
<evidence type="ECO:0000313" key="3">
    <source>
        <dbReference type="Proteomes" id="UP001310386"/>
    </source>
</evidence>
<gene>
    <name evidence="2" type="ORF">VF724_12800</name>
</gene>
<proteinExistence type="predicted"/>
<organism evidence="2 3">
    <name type="scientific">Ferviditalea candida</name>
    <dbReference type="NCBI Taxonomy" id="3108399"/>
    <lineage>
        <taxon>Bacteria</taxon>
        <taxon>Bacillati</taxon>
        <taxon>Bacillota</taxon>
        <taxon>Bacilli</taxon>
        <taxon>Bacillales</taxon>
        <taxon>Paenibacillaceae</taxon>
        <taxon>Ferviditalea</taxon>
    </lineage>
</organism>
<dbReference type="SUPFAM" id="SSF54909">
    <property type="entry name" value="Dimeric alpha+beta barrel"/>
    <property type="match status" value="1"/>
</dbReference>
<sequence>MFIAVNTIQVENPEHMAGMFQKLSPQLKQFNGFLGFEVWKAENQLKAISRWQSKEDFERYINSDLFKSHHGGSSGPSMRNQAQVEYFEGESIV</sequence>
<dbReference type="EMBL" id="JAYJLD010000018">
    <property type="protein sequence ID" value="MEB3102542.1"/>
    <property type="molecule type" value="Genomic_DNA"/>
</dbReference>
<feature type="domain" description="ABM" evidence="1">
    <location>
        <begin position="1"/>
        <end position="70"/>
    </location>
</feature>
<dbReference type="GO" id="GO:0004497">
    <property type="term" value="F:monooxygenase activity"/>
    <property type="evidence" value="ECO:0007669"/>
    <property type="project" value="UniProtKB-KW"/>
</dbReference>
<reference evidence="2" key="1">
    <citation type="submission" date="2023-12" db="EMBL/GenBank/DDBJ databases">
        <title>Fervidustalea candida gen. nov., sp. nov., a novel member of the family Paenibacillaceae isolated from a geothermal area.</title>
        <authorList>
            <person name="Li W.-J."/>
            <person name="Jiao J.-Y."/>
            <person name="Chen Y."/>
        </authorList>
    </citation>
    <scope>NUCLEOTIDE SEQUENCE</scope>
    <source>
        <strain evidence="2">SYSU GA230002</strain>
    </source>
</reference>
<dbReference type="RefSeq" id="WP_371754663.1">
    <property type="nucleotide sequence ID" value="NZ_JAYJLD010000018.1"/>
</dbReference>
<dbReference type="InterPro" id="IPR007138">
    <property type="entry name" value="ABM_dom"/>
</dbReference>
<accession>A0ABU5ZL12</accession>
<comment type="caution">
    <text evidence="2">The sequence shown here is derived from an EMBL/GenBank/DDBJ whole genome shotgun (WGS) entry which is preliminary data.</text>
</comment>
<evidence type="ECO:0000313" key="2">
    <source>
        <dbReference type="EMBL" id="MEB3102542.1"/>
    </source>
</evidence>
<dbReference type="InterPro" id="IPR011008">
    <property type="entry name" value="Dimeric_a/b-barrel"/>
</dbReference>
<protein>
    <submittedName>
        <fullName evidence="2">Antibiotic biosynthesis monooxygenase</fullName>
    </submittedName>
</protein>
<dbReference type="Gene3D" id="3.30.70.100">
    <property type="match status" value="1"/>
</dbReference>
<name>A0ABU5ZL12_9BACL</name>
<evidence type="ECO:0000259" key="1">
    <source>
        <dbReference type="Pfam" id="PF03992"/>
    </source>
</evidence>